<reference evidence="1" key="2">
    <citation type="journal article" date="2022" name="Res Sq">
        <title>Comparative Genomics Reveals Insights into the Divergent Evolution of Astigmatic Mites and Household Pest Adaptations.</title>
        <authorList>
            <person name="Xiong Q."/>
            <person name="Wan A.T.-Y."/>
            <person name="Liu X.-Y."/>
            <person name="Fung C.S.-H."/>
            <person name="Xiao X."/>
            <person name="Malainual N."/>
            <person name="Hou J."/>
            <person name="Wang L."/>
            <person name="Wang M."/>
            <person name="Yang K."/>
            <person name="Cui Y."/>
            <person name="Leung E."/>
            <person name="Nong W."/>
            <person name="Shin S.-K."/>
            <person name="Au S."/>
            <person name="Jeong K.Y."/>
            <person name="Chew F.T."/>
            <person name="Hui J."/>
            <person name="Leung T.F."/>
            <person name="Tungtrongchitr A."/>
            <person name="Zhong N."/>
            <person name="Liu Z."/>
            <person name="Tsui S."/>
        </authorList>
    </citation>
    <scope>NUCLEOTIDE SEQUENCE</scope>
    <source>
        <strain evidence="1">Derf</strain>
        <tissue evidence="1">Whole organism</tissue>
    </source>
</reference>
<protein>
    <submittedName>
        <fullName evidence="1">Uncharacterized protein</fullName>
    </submittedName>
</protein>
<evidence type="ECO:0000313" key="1">
    <source>
        <dbReference type="EMBL" id="KAH9510821.1"/>
    </source>
</evidence>
<name>A0A922HWH5_DERFA</name>
<sequence>MYHQLDMYRNSYWPIYSPHPGSNTRNIRLRPARCVNDVAPRLRINALRRWGMERIRSMASSIGIPTVIICPAFHRFIGPSDSSSIPTAKLDRINNADNDTINSTKIMLESNSTCDTFI</sequence>
<keyword evidence="2" id="KW-1185">Reference proteome</keyword>
<organism evidence="1 2">
    <name type="scientific">Dermatophagoides farinae</name>
    <name type="common">American house dust mite</name>
    <dbReference type="NCBI Taxonomy" id="6954"/>
    <lineage>
        <taxon>Eukaryota</taxon>
        <taxon>Metazoa</taxon>
        <taxon>Ecdysozoa</taxon>
        <taxon>Arthropoda</taxon>
        <taxon>Chelicerata</taxon>
        <taxon>Arachnida</taxon>
        <taxon>Acari</taxon>
        <taxon>Acariformes</taxon>
        <taxon>Sarcoptiformes</taxon>
        <taxon>Astigmata</taxon>
        <taxon>Psoroptidia</taxon>
        <taxon>Analgoidea</taxon>
        <taxon>Pyroglyphidae</taxon>
        <taxon>Dermatophagoidinae</taxon>
        <taxon>Dermatophagoides</taxon>
    </lineage>
</organism>
<dbReference type="Proteomes" id="UP000790347">
    <property type="component" value="Unassembled WGS sequence"/>
</dbReference>
<reference evidence="1" key="1">
    <citation type="submission" date="2013-05" db="EMBL/GenBank/DDBJ databases">
        <authorList>
            <person name="Yim A.K.Y."/>
            <person name="Chan T.F."/>
            <person name="Ji K.M."/>
            <person name="Liu X.Y."/>
            <person name="Zhou J.W."/>
            <person name="Li R.Q."/>
            <person name="Yang K.Y."/>
            <person name="Li J."/>
            <person name="Li M."/>
            <person name="Law P.T.W."/>
            <person name="Wu Y.L."/>
            <person name="Cai Z.L."/>
            <person name="Qin H."/>
            <person name="Bao Y."/>
            <person name="Leung R.K.K."/>
            <person name="Ng P.K.S."/>
            <person name="Zou J."/>
            <person name="Zhong X.J."/>
            <person name="Ran P.X."/>
            <person name="Zhong N.S."/>
            <person name="Liu Z.G."/>
            <person name="Tsui S.K.W."/>
        </authorList>
    </citation>
    <scope>NUCLEOTIDE SEQUENCE</scope>
    <source>
        <strain evidence="1">Derf</strain>
        <tissue evidence="1">Whole organism</tissue>
    </source>
</reference>
<comment type="caution">
    <text evidence="1">The sequence shown here is derived from an EMBL/GenBank/DDBJ whole genome shotgun (WGS) entry which is preliminary data.</text>
</comment>
<dbReference type="AlphaFoldDB" id="A0A922HWH5"/>
<accession>A0A922HWH5</accession>
<gene>
    <name evidence="1" type="ORF">DERF_009325</name>
</gene>
<proteinExistence type="predicted"/>
<evidence type="ECO:0000313" key="2">
    <source>
        <dbReference type="Proteomes" id="UP000790347"/>
    </source>
</evidence>
<dbReference type="EMBL" id="ASGP02000004">
    <property type="protein sequence ID" value="KAH9510821.1"/>
    <property type="molecule type" value="Genomic_DNA"/>
</dbReference>